<dbReference type="EMBL" id="UYRR01008349">
    <property type="protein sequence ID" value="VDK24269.1"/>
    <property type="molecule type" value="Genomic_DNA"/>
</dbReference>
<accession>A0A0M3JB83</accession>
<organism evidence="3">
    <name type="scientific">Anisakis simplex</name>
    <name type="common">Herring worm</name>
    <dbReference type="NCBI Taxonomy" id="6269"/>
    <lineage>
        <taxon>Eukaryota</taxon>
        <taxon>Metazoa</taxon>
        <taxon>Ecdysozoa</taxon>
        <taxon>Nematoda</taxon>
        <taxon>Chromadorea</taxon>
        <taxon>Rhabditida</taxon>
        <taxon>Spirurina</taxon>
        <taxon>Ascaridomorpha</taxon>
        <taxon>Ascaridoidea</taxon>
        <taxon>Anisakidae</taxon>
        <taxon>Anisakis</taxon>
        <taxon>Anisakis simplex complex</taxon>
    </lineage>
</organism>
<reference evidence="1 2" key="2">
    <citation type="submission" date="2018-11" db="EMBL/GenBank/DDBJ databases">
        <authorList>
            <consortium name="Pathogen Informatics"/>
        </authorList>
    </citation>
    <scope>NUCLEOTIDE SEQUENCE [LARGE SCALE GENOMIC DNA]</scope>
</reference>
<dbReference type="AlphaFoldDB" id="A0A0M3JB83"/>
<dbReference type="Proteomes" id="UP000267096">
    <property type="component" value="Unassembled WGS sequence"/>
</dbReference>
<evidence type="ECO:0000313" key="1">
    <source>
        <dbReference type="EMBL" id="VDK24269.1"/>
    </source>
</evidence>
<proteinExistence type="predicted"/>
<gene>
    <name evidence="1" type="ORF">ASIM_LOCUS4666</name>
</gene>
<keyword evidence="2" id="KW-1185">Reference proteome</keyword>
<reference evidence="3" key="1">
    <citation type="submission" date="2017-02" db="UniProtKB">
        <authorList>
            <consortium name="WormBaseParasite"/>
        </authorList>
    </citation>
    <scope>IDENTIFICATION</scope>
</reference>
<name>A0A0M3JB83_ANISI</name>
<evidence type="ECO:0000313" key="3">
    <source>
        <dbReference type="WBParaSite" id="ASIM_0000485701-mRNA-1"/>
    </source>
</evidence>
<evidence type="ECO:0000313" key="2">
    <source>
        <dbReference type="Proteomes" id="UP000267096"/>
    </source>
</evidence>
<dbReference type="WBParaSite" id="ASIM_0000485701-mRNA-1">
    <property type="protein sequence ID" value="ASIM_0000485701-mRNA-1"/>
    <property type="gene ID" value="ASIM_0000485701"/>
</dbReference>
<protein>
    <submittedName>
        <fullName evidence="3">DUF3109 family protein</fullName>
    </submittedName>
</protein>
<sequence length="86" mass="10055">MEQLKIRSPTVKKECTKGIDNGRLIESEKQPLVHIEPKEFDTTWFMARLRFYHPDGLPIPADDNANAFEKARKVFESNHNEVIRCE</sequence>